<dbReference type="SUPFAM" id="SSF57667">
    <property type="entry name" value="beta-beta-alpha zinc fingers"/>
    <property type="match status" value="1"/>
</dbReference>
<evidence type="ECO:0000256" key="8">
    <source>
        <dbReference type="ARBA" id="ARBA00037948"/>
    </source>
</evidence>
<protein>
    <submittedName>
        <fullName evidence="12">Lola_21 protein</fullName>
    </submittedName>
    <submittedName>
        <fullName evidence="14">Zinc finger protein 182</fullName>
    </submittedName>
</protein>
<evidence type="ECO:0000256" key="5">
    <source>
        <dbReference type="ARBA" id="ARBA00022833"/>
    </source>
</evidence>
<keyword evidence="13" id="KW-1185">Reference proteome</keyword>
<dbReference type="InterPro" id="IPR050527">
    <property type="entry name" value="Snail/Krueppel_Znf"/>
</dbReference>
<feature type="domain" description="C2H2-type" evidence="11">
    <location>
        <begin position="169"/>
        <end position="195"/>
    </location>
</feature>
<name>A0A0C9R621_9HYME</name>
<evidence type="ECO:0000313" key="14">
    <source>
        <dbReference type="RefSeq" id="XP_011299031.1"/>
    </source>
</evidence>
<dbReference type="Gene3D" id="3.30.160.60">
    <property type="entry name" value="Classic Zinc Finger"/>
    <property type="match status" value="1"/>
</dbReference>
<gene>
    <name evidence="12" type="primary">lola_21</name>
    <name evidence="14" type="synonym">LOC105264091</name>
    <name evidence="12" type="ORF">g.19530</name>
</gene>
<feature type="domain" description="C2H2-type" evidence="11">
    <location>
        <begin position="140"/>
        <end position="167"/>
    </location>
</feature>
<keyword evidence="4 9" id="KW-0863">Zinc-finger</keyword>
<dbReference type="KEGG" id="fas:105264091"/>
<keyword evidence="7" id="KW-0539">Nucleus</keyword>
<dbReference type="GO" id="GO:0000978">
    <property type="term" value="F:RNA polymerase II cis-regulatory region sequence-specific DNA binding"/>
    <property type="evidence" value="ECO:0007669"/>
    <property type="project" value="TreeGrafter"/>
</dbReference>
<evidence type="ECO:0000256" key="3">
    <source>
        <dbReference type="ARBA" id="ARBA00022737"/>
    </source>
</evidence>
<keyword evidence="6" id="KW-0238">DNA-binding</keyword>
<sequence>MWQQGEEIPVSRMQEEIQIPIRLAQSLGHPQFLLILTKNLLKKKKTINRTKTHIASFNQLPDFPGDVITVNEYARSSVSPIDWYYHYQSMYLRLVAENQITEANIGLTDYGYEDRQHGQVNPKESPSDNSGNYSAQPSGYFCPKCGNAYSRPHSLNRHIRFECGVEPQFECPICHKKSKHKHNLVLHMRTHQKSQ</sequence>
<dbReference type="SMART" id="SM00355">
    <property type="entry name" value="ZnF_C2H2"/>
    <property type="match status" value="2"/>
</dbReference>
<evidence type="ECO:0000256" key="4">
    <source>
        <dbReference type="ARBA" id="ARBA00022771"/>
    </source>
</evidence>
<dbReference type="PROSITE" id="PS50157">
    <property type="entry name" value="ZINC_FINGER_C2H2_2"/>
    <property type="match status" value="2"/>
</dbReference>
<reference evidence="14" key="2">
    <citation type="submission" date="2025-04" db="UniProtKB">
        <authorList>
            <consortium name="RefSeq"/>
        </authorList>
    </citation>
    <scope>IDENTIFICATION</scope>
    <source>
        <strain evidence="14">USDA-PBARC FA_bdor</strain>
        <tissue evidence="14">Whole organism</tissue>
    </source>
</reference>
<evidence type="ECO:0000313" key="13">
    <source>
        <dbReference type="Proteomes" id="UP000694866"/>
    </source>
</evidence>
<evidence type="ECO:0000256" key="2">
    <source>
        <dbReference type="ARBA" id="ARBA00022723"/>
    </source>
</evidence>
<accession>A0A0C9R621</accession>
<dbReference type="RefSeq" id="XP_011299031.1">
    <property type="nucleotide sequence ID" value="XM_011300729.1"/>
</dbReference>
<dbReference type="Proteomes" id="UP000694866">
    <property type="component" value="Unplaced"/>
</dbReference>
<dbReference type="EMBL" id="GBYB01003430">
    <property type="protein sequence ID" value="JAG73197.1"/>
    <property type="molecule type" value="Transcribed_RNA"/>
</dbReference>
<dbReference type="GeneID" id="105264091"/>
<keyword evidence="5" id="KW-0862">Zinc</keyword>
<feature type="region of interest" description="Disordered" evidence="10">
    <location>
        <begin position="114"/>
        <end position="133"/>
    </location>
</feature>
<comment type="subcellular location">
    <subcellularLocation>
        <location evidence="1">Nucleus</location>
    </subcellularLocation>
</comment>
<dbReference type="GO" id="GO:0005634">
    <property type="term" value="C:nucleus"/>
    <property type="evidence" value="ECO:0007669"/>
    <property type="project" value="UniProtKB-SubCell"/>
</dbReference>
<dbReference type="InterPro" id="IPR036236">
    <property type="entry name" value="Znf_C2H2_sf"/>
</dbReference>
<evidence type="ECO:0000256" key="1">
    <source>
        <dbReference type="ARBA" id="ARBA00004123"/>
    </source>
</evidence>
<dbReference type="PANTHER" id="PTHR24388">
    <property type="entry name" value="ZINC FINGER PROTEIN"/>
    <property type="match status" value="1"/>
</dbReference>
<feature type="compositionally biased region" description="Polar residues" evidence="10">
    <location>
        <begin position="118"/>
        <end position="133"/>
    </location>
</feature>
<keyword evidence="2" id="KW-0479">Metal-binding</keyword>
<evidence type="ECO:0000256" key="6">
    <source>
        <dbReference type="ARBA" id="ARBA00023125"/>
    </source>
</evidence>
<reference evidence="12" key="1">
    <citation type="submission" date="2015-01" db="EMBL/GenBank/DDBJ databases">
        <title>Transcriptome Assembly of Fopius arisanus.</title>
        <authorList>
            <person name="Geib S."/>
        </authorList>
    </citation>
    <scope>NUCLEOTIDE SEQUENCE</scope>
</reference>
<organism evidence="12">
    <name type="scientific">Fopius arisanus</name>
    <dbReference type="NCBI Taxonomy" id="64838"/>
    <lineage>
        <taxon>Eukaryota</taxon>
        <taxon>Metazoa</taxon>
        <taxon>Ecdysozoa</taxon>
        <taxon>Arthropoda</taxon>
        <taxon>Hexapoda</taxon>
        <taxon>Insecta</taxon>
        <taxon>Pterygota</taxon>
        <taxon>Neoptera</taxon>
        <taxon>Endopterygota</taxon>
        <taxon>Hymenoptera</taxon>
        <taxon>Apocrita</taxon>
        <taxon>Ichneumonoidea</taxon>
        <taxon>Braconidae</taxon>
        <taxon>Opiinae</taxon>
        <taxon>Fopius</taxon>
    </lineage>
</organism>
<dbReference type="PANTHER" id="PTHR24388:SF54">
    <property type="entry name" value="PROTEIN ESCARGOT"/>
    <property type="match status" value="1"/>
</dbReference>
<evidence type="ECO:0000256" key="10">
    <source>
        <dbReference type="SAM" id="MobiDB-lite"/>
    </source>
</evidence>
<dbReference type="Pfam" id="PF00096">
    <property type="entry name" value="zf-C2H2"/>
    <property type="match status" value="2"/>
</dbReference>
<evidence type="ECO:0000313" key="12">
    <source>
        <dbReference type="EMBL" id="JAG73197.1"/>
    </source>
</evidence>
<proteinExistence type="inferred from homology"/>
<dbReference type="AlphaFoldDB" id="A0A0C9R621"/>
<keyword evidence="3" id="KW-0677">Repeat</keyword>
<comment type="similarity">
    <text evidence="8">Belongs to the snail C2H2-type zinc-finger protein family.</text>
</comment>
<dbReference type="GO" id="GO:0008270">
    <property type="term" value="F:zinc ion binding"/>
    <property type="evidence" value="ECO:0007669"/>
    <property type="project" value="UniProtKB-KW"/>
</dbReference>
<dbReference type="InterPro" id="IPR013087">
    <property type="entry name" value="Znf_C2H2_type"/>
</dbReference>
<dbReference type="GO" id="GO:0000981">
    <property type="term" value="F:DNA-binding transcription factor activity, RNA polymerase II-specific"/>
    <property type="evidence" value="ECO:0007669"/>
    <property type="project" value="TreeGrafter"/>
</dbReference>
<dbReference type="OrthoDB" id="407106at2759"/>
<evidence type="ECO:0000256" key="7">
    <source>
        <dbReference type="ARBA" id="ARBA00023242"/>
    </source>
</evidence>
<evidence type="ECO:0000256" key="9">
    <source>
        <dbReference type="PROSITE-ProRule" id="PRU00042"/>
    </source>
</evidence>
<evidence type="ECO:0000259" key="11">
    <source>
        <dbReference type="PROSITE" id="PS50157"/>
    </source>
</evidence>
<accession>A0A9R1SXP7</accession>